<name>G6EDA4_9SPHN</name>
<dbReference type="AlphaFoldDB" id="G6EDA4"/>
<keyword evidence="5 6" id="KW-0472">Membrane</keyword>
<organism evidence="8 9">
    <name type="scientific">Novosphingobium pentaromativorans US6-1</name>
    <dbReference type="NCBI Taxonomy" id="1088721"/>
    <lineage>
        <taxon>Bacteria</taxon>
        <taxon>Pseudomonadati</taxon>
        <taxon>Pseudomonadota</taxon>
        <taxon>Alphaproteobacteria</taxon>
        <taxon>Sphingomonadales</taxon>
        <taxon>Sphingomonadaceae</taxon>
        <taxon>Novosphingobium</taxon>
    </lineage>
</organism>
<dbReference type="InterPro" id="IPR036259">
    <property type="entry name" value="MFS_trans_sf"/>
</dbReference>
<gene>
    <name evidence="8" type="ORF">NSU_2325</name>
</gene>
<evidence type="ECO:0000256" key="5">
    <source>
        <dbReference type="ARBA" id="ARBA00023136"/>
    </source>
</evidence>
<feature type="transmembrane region" description="Helical" evidence="6">
    <location>
        <begin position="141"/>
        <end position="163"/>
    </location>
</feature>
<sequence length="514" mass="55050">MPGDTEKRLPQARYALFLLFLVSVLCYVDRTIIAAVAEDIKGEMGLTDGELGFLYGTSFSVLFALFGFPIGRLSDLLPRTRLMAAGLSFWSIMTMFAGVAWSFGTLALSRIGLGLGEATANPSSHSLISQYFPRKSRGRALAVYLTGTSLGGGLGLYIGGWMVQNWSDVCGSVPIGGACEISGWRAAMLLVGAPGVILAILVSRLREPQRPNLEKGRLGDLLLREFSASVPPLTLWAISREGGSVALLKNLAWLALLAGLCTGLTIWTGDSAQWIGFGIGLYALVSWITVLKIRDRPLFYLTYGDPVFVLALAGFTMLACISLSIGFWAVPYAIRVLEMPPADAGLYMGLSVAVTAGVGAMTGGFLVDWWRKFDQRAPLWIGIVVLVGKAPFIYLMFTTSDQTLFLWVFLIQSLFGSLFAASAAVLVQELVLVRMRGTAAAAFALTILLVSLAFGPYMLGKISELSGSLGGAIMSVYALAPFCLLCLVLAARQLTGQSDAIRLARARAYGEPTA</sequence>
<evidence type="ECO:0000313" key="8">
    <source>
        <dbReference type="EMBL" id="EHJ60703.1"/>
    </source>
</evidence>
<dbReference type="STRING" id="1088721.JI59_08470"/>
<dbReference type="GO" id="GO:0022857">
    <property type="term" value="F:transmembrane transporter activity"/>
    <property type="evidence" value="ECO:0007669"/>
    <property type="project" value="InterPro"/>
</dbReference>
<keyword evidence="3 6" id="KW-0812">Transmembrane</keyword>
<dbReference type="InterPro" id="IPR044770">
    <property type="entry name" value="MFS_spinster-like"/>
</dbReference>
<dbReference type="eggNOG" id="COG2271">
    <property type="taxonomic scope" value="Bacteria"/>
</dbReference>
<evidence type="ECO:0000256" key="2">
    <source>
        <dbReference type="ARBA" id="ARBA00022448"/>
    </source>
</evidence>
<reference evidence="8 9" key="1">
    <citation type="journal article" date="2012" name="J. Bacteriol.">
        <title>Genome sequence of benzo(a)pyrene-degrading bacterium Novosphingobium pentaromativorans US6-1.</title>
        <authorList>
            <person name="Luo Y.R."/>
            <person name="Kang S.G."/>
            <person name="Kim S.J."/>
            <person name="Kim M.R."/>
            <person name="Li N."/>
            <person name="Lee J.H."/>
            <person name="Kwon K.K."/>
        </authorList>
    </citation>
    <scope>NUCLEOTIDE SEQUENCE [LARGE SCALE GENOMIC DNA]</scope>
    <source>
        <strain evidence="8 9">US6-1</strain>
    </source>
</reference>
<evidence type="ECO:0000256" key="3">
    <source>
        <dbReference type="ARBA" id="ARBA00022692"/>
    </source>
</evidence>
<feature type="transmembrane region" description="Helical" evidence="6">
    <location>
        <begin position="471"/>
        <end position="491"/>
    </location>
</feature>
<dbReference type="GO" id="GO:0016020">
    <property type="term" value="C:membrane"/>
    <property type="evidence" value="ECO:0007669"/>
    <property type="project" value="UniProtKB-SubCell"/>
</dbReference>
<feature type="transmembrane region" description="Helical" evidence="6">
    <location>
        <begin position="379"/>
        <end position="398"/>
    </location>
</feature>
<dbReference type="PATRIC" id="fig|1088721.3.peg.2302"/>
<comment type="caution">
    <text evidence="8">The sequence shown here is derived from an EMBL/GenBank/DDBJ whole genome shotgun (WGS) entry which is preliminary data.</text>
</comment>
<feature type="transmembrane region" description="Helical" evidence="6">
    <location>
        <begin position="250"/>
        <end position="268"/>
    </location>
</feature>
<evidence type="ECO:0000256" key="4">
    <source>
        <dbReference type="ARBA" id="ARBA00022989"/>
    </source>
</evidence>
<dbReference type="PANTHER" id="PTHR23505">
    <property type="entry name" value="SPINSTER"/>
    <property type="match status" value="1"/>
</dbReference>
<dbReference type="InterPro" id="IPR011701">
    <property type="entry name" value="MFS"/>
</dbReference>
<dbReference type="InterPro" id="IPR020846">
    <property type="entry name" value="MFS_dom"/>
</dbReference>
<accession>G6EDA4</accession>
<dbReference type="Gene3D" id="1.20.1250.20">
    <property type="entry name" value="MFS general substrate transporter like domains"/>
    <property type="match status" value="2"/>
</dbReference>
<feature type="transmembrane region" description="Helical" evidence="6">
    <location>
        <begin position="183"/>
        <end position="202"/>
    </location>
</feature>
<feature type="transmembrane region" description="Helical" evidence="6">
    <location>
        <begin position="82"/>
        <end position="103"/>
    </location>
</feature>
<dbReference type="Pfam" id="PF07690">
    <property type="entry name" value="MFS_1"/>
    <property type="match status" value="1"/>
</dbReference>
<dbReference type="SUPFAM" id="SSF103473">
    <property type="entry name" value="MFS general substrate transporter"/>
    <property type="match status" value="1"/>
</dbReference>
<feature type="transmembrane region" description="Helical" evidence="6">
    <location>
        <begin position="274"/>
        <end position="294"/>
    </location>
</feature>
<keyword evidence="9" id="KW-1185">Reference proteome</keyword>
<feature type="transmembrane region" description="Helical" evidence="6">
    <location>
        <begin position="439"/>
        <end position="459"/>
    </location>
</feature>
<dbReference type="EMBL" id="AGFM01000033">
    <property type="protein sequence ID" value="EHJ60703.1"/>
    <property type="molecule type" value="Genomic_DNA"/>
</dbReference>
<feature type="transmembrane region" description="Helical" evidence="6">
    <location>
        <begin position="306"/>
        <end position="334"/>
    </location>
</feature>
<evidence type="ECO:0000259" key="7">
    <source>
        <dbReference type="PROSITE" id="PS50850"/>
    </source>
</evidence>
<protein>
    <recommendedName>
        <fullName evidence="7">Major facilitator superfamily (MFS) profile domain-containing protein</fullName>
    </recommendedName>
</protein>
<feature type="transmembrane region" description="Helical" evidence="6">
    <location>
        <begin position="404"/>
        <end position="427"/>
    </location>
</feature>
<evidence type="ECO:0000256" key="1">
    <source>
        <dbReference type="ARBA" id="ARBA00004141"/>
    </source>
</evidence>
<feature type="transmembrane region" description="Helical" evidence="6">
    <location>
        <begin position="12"/>
        <end position="30"/>
    </location>
</feature>
<dbReference type="Proteomes" id="UP000004030">
    <property type="component" value="Unassembled WGS sequence"/>
</dbReference>
<keyword evidence="4 6" id="KW-1133">Transmembrane helix</keyword>
<keyword evidence="2" id="KW-0813">Transport</keyword>
<dbReference type="PANTHER" id="PTHR23505:SF79">
    <property type="entry name" value="PROTEIN SPINSTER"/>
    <property type="match status" value="1"/>
</dbReference>
<feature type="domain" description="Major facilitator superfamily (MFS) profile" evidence="7">
    <location>
        <begin position="15"/>
        <end position="498"/>
    </location>
</feature>
<proteinExistence type="predicted"/>
<feature type="transmembrane region" description="Helical" evidence="6">
    <location>
        <begin position="51"/>
        <end position="70"/>
    </location>
</feature>
<evidence type="ECO:0000256" key="6">
    <source>
        <dbReference type="SAM" id="Phobius"/>
    </source>
</evidence>
<comment type="subcellular location">
    <subcellularLocation>
        <location evidence="1">Membrane</location>
        <topology evidence="1">Multi-pass membrane protein</topology>
    </subcellularLocation>
</comment>
<evidence type="ECO:0000313" key="9">
    <source>
        <dbReference type="Proteomes" id="UP000004030"/>
    </source>
</evidence>
<dbReference type="PROSITE" id="PS50850">
    <property type="entry name" value="MFS"/>
    <property type="match status" value="1"/>
</dbReference>
<feature type="transmembrane region" description="Helical" evidence="6">
    <location>
        <begin position="346"/>
        <end position="367"/>
    </location>
</feature>